<sequence>MPRVAPNQRKRAYRPKTRTGCNTCKYVIKCDETIPSCAKCTSTGRKCDGYQIQAQQTPPEVSKAIIRSPNTGFFGNTRERRSFYFFQERTAPQLSGFFAGDFWERLLLQATHHEPCIRHAIIALGSLHERFEQDNGLVVQSDANGWTDDFALKNYNQAIKYLMEPLSRKAQTIDTMQSAYGPAVAHLQSGLKILCEAQPKIQDHPPLSLTVSAVPYAPIEMLEEIFMRLDLQVTQMVGTEGEWNTYEIMKKHAWTREIPPAFSTVSQARNCLLFHWHKLSFNIWDRSSKQFPEILIAWQKTSIAILDRWSTAFDAFLSNRGDKMTDNERKGAAVLTIIRELGSTSVMLVRTKVDDQRNWDIFSPIFEKIVCLAEDVVKLDFKSNGGRPTFCIDLAIVSPLFEVSIRCRDPVIRRRAINLLRTCGRTEGVWNAFLTSKVAQKVLDIEETGLTVVKTCEDIPDWARISNINVAFHPVGRKATLTYSRSESKDGVTRGTVEEVIEW</sequence>
<dbReference type="InterPro" id="IPR036864">
    <property type="entry name" value="Zn2-C6_fun-type_DNA-bd_sf"/>
</dbReference>
<evidence type="ECO:0000313" key="8">
    <source>
        <dbReference type="Proteomes" id="UP000235786"/>
    </source>
</evidence>
<keyword evidence="3" id="KW-0805">Transcription regulation</keyword>
<dbReference type="GO" id="GO:0003677">
    <property type="term" value="F:DNA binding"/>
    <property type="evidence" value="ECO:0007669"/>
    <property type="project" value="UniProtKB-KW"/>
</dbReference>
<keyword evidence="4" id="KW-0238">DNA-binding</keyword>
<dbReference type="EMBL" id="KZ613970">
    <property type="protein sequence ID" value="PMD29888.1"/>
    <property type="molecule type" value="Genomic_DNA"/>
</dbReference>
<evidence type="ECO:0000256" key="3">
    <source>
        <dbReference type="ARBA" id="ARBA00023015"/>
    </source>
</evidence>
<evidence type="ECO:0008006" key="9">
    <source>
        <dbReference type="Google" id="ProtNLM"/>
    </source>
</evidence>
<dbReference type="CDD" id="cd00067">
    <property type="entry name" value="GAL4"/>
    <property type="match status" value="1"/>
</dbReference>
<keyword evidence="5" id="KW-0804">Transcription</keyword>
<dbReference type="AlphaFoldDB" id="A0A2J6QUE8"/>
<organism evidence="7 8">
    <name type="scientific">Hyaloscypha variabilis (strain UAMH 11265 / GT02V1 / F)</name>
    <name type="common">Meliniomyces variabilis</name>
    <dbReference type="NCBI Taxonomy" id="1149755"/>
    <lineage>
        <taxon>Eukaryota</taxon>
        <taxon>Fungi</taxon>
        <taxon>Dikarya</taxon>
        <taxon>Ascomycota</taxon>
        <taxon>Pezizomycotina</taxon>
        <taxon>Leotiomycetes</taxon>
        <taxon>Helotiales</taxon>
        <taxon>Hyaloscyphaceae</taxon>
        <taxon>Hyaloscypha</taxon>
        <taxon>Hyaloscypha variabilis</taxon>
    </lineage>
</organism>
<protein>
    <recommendedName>
        <fullName evidence="9">Zn(2)-C6 fungal-type domain-containing protein</fullName>
    </recommendedName>
</protein>
<evidence type="ECO:0000256" key="2">
    <source>
        <dbReference type="ARBA" id="ARBA00022833"/>
    </source>
</evidence>
<dbReference type="PANTHER" id="PTHR36206:SF12">
    <property type="entry name" value="ASPERCRYPTIN BIOSYNTHESIS CLUSTER-SPECIFIC TRANSCRIPTION REGULATOR ATNN-RELATED"/>
    <property type="match status" value="1"/>
</dbReference>
<keyword evidence="8" id="KW-1185">Reference proteome</keyword>
<dbReference type="OrthoDB" id="2593732at2759"/>
<dbReference type="Proteomes" id="UP000235786">
    <property type="component" value="Unassembled WGS sequence"/>
</dbReference>
<accession>A0A2J6QUE8</accession>
<reference evidence="7 8" key="1">
    <citation type="submission" date="2016-04" db="EMBL/GenBank/DDBJ databases">
        <title>A degradative enzymes factory behind the ericoid mycorrhizal symbiosis.</title>
        <authorList>
            <consortium name="DOE Joint Genome Institute"/>
            <person name="Martino E."/>
            <person name="Morin E."/>
            <person name="Grelet G."/>
            <person name="Kuo A."/>
            <person name="Kohler A."/>
            <person name="Daghino S."/>
            <person name="Barry K."/>
            <person name="Choi C."/>
            <person name="Cichocki N."/>
            <person name="Clum A."/>
            <person name="Copeland A."/>
            <person name="Hainaut M."/>
            <person name="Haridas S."/>
            <person name="Labutti K."/>
            <person name="Lindquist E."/>
            <person name="Lipzen A."/>
            <person name="Khouja H.-R."/>
            <person name="Murat C."/>
            <person name="Ohm R."/>
            <person name="Olson A."/>
            <person name="Spatafora J."/>
            <person name="Veneault-Fourrey C."/>
            <person name="Henrissat B."/>
            <person name="Grigoriev I."/>
            <person name="Martin F."/>
            <person name="Perotto S."/>
        </authorList>
    </citation>
    <scope>NUCLEOTIDE SEQUENCE [LARGE SCALE GENOMIC DNA]</scope>
    <source>
        <strain evidence="7 8">F</strain>
    </source>
</reference>
<gene>
    <name evidence="7" type="ORF">L207DRAFT_503376</name>
</gene>
<proteinExistence type="predicted"/>
<evidence type="ECO:0000256" key="4">
    <source>
        <dbReference type="ARBA" id="ARBA00023125"/>
    </source>
</evidence>
<keyword evidence="2" id="KW-0862">Zinc</keyword>
<dbReference type="InterPro" id="IPR001138">
    <property type="entry name" value="Zn2Cys6_DnaBD"/>
</dbReference>
<dbReference type="GO" id="GO:0000981">
    <property type="term" value="F:DNA-binding transcription factor activity, RNA polymerase II-specific"/>
    <property type="evidence" value="ECO:0007669"/>
    <property type="project" value="InterPro"/>
</dbReference>
<keyword evidence="1" id="KW-0479">Metal-binding</keyword>
<evidence type="ECO:0000256" key="5">
    <source>
        <dbReference type="ARBA" id="ARBA00023163"/>
    </source>
</evidence>
<dbReference type="SUPFAM" id="SSF57701">
    <property type="entry name" value="Zn2/Cys6 DNA-binding domain"/>
    <property type="match status" value="1"/>
</dbReference>
<evidence type="ECO:0000256" key="6">
    <source>
        <dbReference type="ARBA" id="ARBA00023242"/>
    </source>
</evidence>
<dbReference type="PANTHER" id="PTHR36206">
    <property type="entry name" value="ASPERCRYPTIN BIOSYNTHESIS CLUSTER-SPECIFIC TRANSCRIPTION REGULATOR ATNN-RELATED"/>
    <property type="match status" value="1"/>
</dbReference>
<dbReference type="InterPro" id="IPR052360">
    <property type="entry name" value="Transcr_Regulatory_Proteins"/>
</dbReference>
<evidence type="ECO:0000256" key="1">
    <source>
        <dbReference type="ARBA" id="ARBA00022723"/>
    </source>
</evidence>
<dbReference type="STRING" id="1149755.A0A2J6QUE8"/>
<name>A0A2J6QUE8_HYAVF</name>
<dbReference type="GO" id="GO:0008270">
    <property type="term" value="F:zinc ion binding"/>
    <property type="evidence" value="ECO:0007669"/>
    <property type="project" value="InterPro"/>
</dbReference>
<evidence type="ECO:0000313" key="7">
    <source>
        <dbReference type="EMBL" id="PMD29888.1"/>
    </source>
</evidence>
<keyword evidence="6" id="KW-0539">Nucleus</keyword>